<feature type="binding site" evidence="22">
    <location>
        <position position="135"/>
    </location>
    <ligand>
        <name>Ca(2+)</name>
        <dbReference type="ChEBI" id="CHEBI:29108"/>
        <label>2</label>
    </ligand>
</feature>
<evidence type="ECO:0000256" key="21">
    <source>
        <dbReference type="PIRSR" id="PIRSR001155-3"/>
    </source>
</evidence>
<dbReference type="Gene3D" id="2.60.120.290">
    <property type="entry name" value="Spermadhesin, CUB domain"/>
    <property type="match status" value="2"/>
</dbReference>
<keyword evidence="7 22" id="KW-0479">Metal-binding</keyword>
<keyword evidence="17" id="KW-0325">Glycoprotein</keyword>
<dbReference type="Pfam" id="PF00431">
    <property type="entry name" value="CUB"/>
    <property type="match status" value="2"/>
</dbReference>
<evidence type="ECO:0000256" key="20">
    <source>
        <dbReference type="PIRSR" id="PIRSR001155-2"/>
    </source>
</evidence>
<comment type="subcellular location">
    <subcellularLocation>
        <location evidence="1">Secreted</location>
    </subcellularLocation>
</comment>
<feature type="binding site" evidence="22">
    <location>
        <position position="149"/>
    </location>
    <ligand>
        <name>Ca(2+)</name>
        <dbReference type="ChEBI" id="CHEBI:29108"/>
        <label>2</label>
    </ligand>
</feature>
<dbReference type="InterPro" id="IPR001254">
    <property type="entry name" value="Trypsin_dom"/>
</dbReference>
<feature type="domain" description="Sushi" evidence="28">
    <location>
        <begin position="350"/>
        <end position="414"/>
    </location>
</feature>
<evidence type="ECO:0000256" key="14">
    <source>
        <dbReference type="ARBA" id="ARBA00022859"/>
    </source>
</evidence>
<evidence type="ECO:0000256" key="13">
    <source>
        <dbReference type="ARBA" id="ARBA00022837"/>
    </source>
</evidence>
<dbReference type="FunFam" id="2.10.70.10:FF:000016">
    <property type="entry name" value="Mannan-binding lectin serine protease 1"/>
    <property type="match status" value="1"/>
</dbReference>
<feature type="disulfide bond" evidence="20">
    <location>
        <begin position="288"/>
        <end position="335"/>
    </location>
</feature>
<protein>
    <recommendedName>
        <fullName evidence="31">Complement C1s subcomponent</fullName>
    </recommendedName>
</protein>
<evidence type="ECO:0000256" key="4">
    <source>
        <dbReference type="ARBA" id="ARBA00022588"/>
    </source>
</evidence>
<feature type="binding site" evidence="22">
    <location>
        <position position="224"/>
    </location>
    <ligand>
        <name>Ca(2+)</name>
        <dbReference type="ChEBI" id="CHEBI:29108"/>
        <label>3</label>
    </ligand>
</feature>
<keyword evidence="11" id="KW-0068">Autocatalytic cleavage</keyword>
<dbReference type="PROSITE" id="PS50923">
    <property type="entry name" value="SUSHI"/>
    <property type="match status" value="2"/>
</dbReference>
<feature type="binding site" evidence="22">
    <location>
        <position position="152"/>
    </location>
    <ligand>
        <name>Ca(2+)</name>
        <dbReference type="ChEBI" id="CHEBI:29108"/>
        <label>2</label>
    </ligand>
</feature>
<dbReference type="GO" id="GO:0032502">
    <property type="term" value="P:developmental process"/>
    <property type="evidence" value="ECO:0007669"/>
    <property type="project" value="UniProtKB-ARBA"/>
</dbReference>
<keyword evidence="8 25" id="KW-0732">Signal</keyword>
<evidence type="ECO:0000256" key="15">
    <source>
        <dbReference type="ARBA" id="ARBA00022875"/>
    </source>
</evidence>
<feature type="signal peptide" evidence="25">
    <location>
        <begin position="1"/>
        <end position="15"/>
    </location>
</feature>
<feature type="active site" description="Charge relay system" evidence="19">
    <location>
        <position position="514"/>
    </location>
</feature>
<feature type="disulfide bond" evidence="20">
    <location>
        <begin position="315"/>
        <end position="347"/>
    </location>
</feature>
<dbReference type="SMART" id="SM00020">
    <property type="entry name" value="Tryp_SPc"/>
    <property type="match status" value="1"/>
</dbReference>
<dbReference type="SMART" id="SM00032">
    <property type="entry name" value="CCP"/>
    <property type="match status" value="2"/>
</dbReference>
<dbReference type="RefSeq" id="XP_028665771.1">
    <property type="nucleotide sequence ID" value="XM_028809938.2"/>
</dbReference>
<evidence type="ECO:0000256" key="5">
    <source>
        <dbReference type="ARBA" id="ARBA00022659"/>
    </source>
</evidence>
<evidence type="ECO:0000256" key="7">
    <source>
        <dbReference type="ARBA" id="ARBA00022723"/>
    </source>
</evidence>
<feature type="chain" id="PRO_5034330278" description="Complement C1s subcomponent" evidence="25">
    <location>
        <begin position="16"/>
        <end position="667"/>
    </location>
</feature>
<evidence type="ECO:0000256" key="10">
    <source>
        <dbReference type="ARBA" id="ARBA00022801"/>
    </source>
</evidence>
<evidence type="ECO:0000256" key="25">
    <source>
        <dbReference type="SAM" id="SignalP"/>
    </source>
</evidence>
<evidence type="ECO:0000256" key="17">
    <source>
        <dbReference type="ARBA" id="ARBA00023180"/>
    </source>
</evidence>
<dbReference type="SMART" id="SM00179">
    <property type="entry name" value="EGF_CA"/>
    <property type="match status" value="1"/>
</dbReference>
<keyword evidence="21" id="KW-0597">Phosphoprotein</keyword>
<evidence type="ECO:0000256" key="2">
    <source>
        <dbReference type="ARBA" id="ARBA00022525"/>
    </source>
</evidence>
<feature type="binding site" evidence="22">
    <location>
        <position position="69"/>
    </location>
    <ligand>
        <name>Ca(2+)</name>
        <dbReference type="ChEBI" id="CHEBI:29108"/>
        <label>1</label>
    </ligand>
</feature>
<dbReference type="InterPro" id="IPR035976">
    <property type="entry name" value="Sushi/SCR/CCP_sf"/>
</dbReference>
<dbReference type="PROSITE" id="PS50240">
    <property type="entry name" value="TRYPSIN_DOM"/>
    <property type="match status" value="1"/>
</dbReference>
<evidence type="ECO:0000256" key="19">
    <source>
        <dbReference type="PIRSR" id="PIRSR001155-1"/>
    </source>
</evidence>
<dbReference type="GO" id="GO:0045087">
    <property type="term" value="P:innate immune response"/>
    <property type="evidence" value="ECO:0007669"/>
    <property type="project" value="UniProtKB-KW"/>
</dbReference>
<dbReference type="Ensembl" id="ENSECRT00000011246.1">
    <property type="protein sequence ID" value="ENSECRP00000011066.1"/>
    <property type="gene ID" value="ENSECRG00000007359.1"/>
</dbReference>
<evidence type="ECO:0000256" key="6">
    <source>
        <dbReference type="ARBA" id="ARBA00022670"/>
    </source>
</evidence>
<feature type="disulfide bond" evidence="20 23">
    <location>
        <begin position="174"/>
        <end position="201"/>
    </location>
</feature>
<dbReference type="GO" id="GO:0005615">
    <property type="term" value="C:extracellular space"/>
    <property type="evidence" value="ECO:0007669"/>
    <property type="project" value="TreeGrafter"/>
</dbReference>
<keyword evidence="4" id="KW-0399">Innate immunity</keyword>
<dbReference type="InterPro" id="IPR024175">
    <property type="entry name" value="Pept_S1A_C1r/C1S/mannan-bd"/>
</dbReference>
<dbReference type="FunFam" id="2.40.10.10:FF:000054">
    <property type="entry name" value="Complement C1r subcomponent"/>
    <property type="match status" value="1"/>
</dbReference>
<keyword evidence="2" id="KW-0964">Secreted</keyword>
<feature type="binding site" evidence="22">
    <location>
        <position position="116"/>
    </location>
    <ligand>
        <name>Ca(2+)</name>
        <dbReference type="ChEBI" id="CHEBI:29108"/>
        <label>1</label>
    </ligand>
</feature>
<feature type="disulfide bond" evidence="20">
    <location>
        <begin position="142"/>
        <end position="155"/>
    </location>
</feature>
<keyword evidence="13 22" id="KW-0106">Calcium</keyword>
<keyword evidence="14" id="KW-0391">Immunity</keyword>
<dbReference type="GO" id="GO:0005509">
    <property type="term" value="F:calcium ion binding"/>
    <property type="evidence" value="ECO:0007669"/>
    <property type="project" value="InterPro"/>
</dbReference>
<feature type="binding site" evidence="22">
    <location>
        <position position="114"/>
    </location>
    <ligand>
        <name>Ca(2+)</name>
        <dbReference type="ChEBI" id="CHEBI:29108"/>
        <label>1</label>
    </ligand>
</feature>
<dbReference type="InterPro" id="IPR000152">
    <property type="entry name" value="EGF-type_Asp/Asn_hydroxyl_site"/>
</dbReference>
<evidence type="ECO:0000256" key="11">
    <source>
        <dbReference type="ARBA" id="ARBA00022813"/>
    </source>
</evidence>
<keyword evidence="3" id="KW-0245">EGF-like domain</keyword>
<evidence type="ECO:0008006" key="31">
    <source>
        <dbReference type="Google" id="ProtNLM"/>
    </source>
</evidence>
<evidence type="ECO:0000256" key="22">
    <source>
        <dbReference type="PIRSR" id="PIRSR001155-4"/>
    </source>
</evidence>
<dbReference type="GO" id="GO:0004252">
    <property type="term" value="F:serine-type endopeptidase activity"/>
    <property type="evidence" value="ECO:0007669"/>
    <property type="project" value="InterPro"/>
</dbReference>
<feature type="disulfide bond" evidence="20">
    <location>
        <begin position="352"/>
        <end position="394"/>
    </location>
</feature>
<feature type="domain" description="CUB" evidence="26">
    <location>
        <begin position="174"/>
        <end position="284"/>
    </location>
</feature>
<organism evidence="29 30">
    <name type="scientific">Erpetoichthys calabaricus</name>
    <name type="common">Rope fish</name>
    <name type="synonym">Calamoichthys calabaricus</name>
    <dbReference type="NCBI Taxonomy" id="27687"/>
    <lineage>
        <taxon>Eukaryota</taxon>
        <taxon>Metazoa</taxon>
        <taxon>Chordata</taxon>
        <taxon>Craniata</taxon>
        <taxon>Vertebrata</taxon>
        <taxon>Euteleostomi</taxon>
        <taxon>Actinopterygii</taxon>
        <taxon>Polypteriformes</taxon>
        <taxon>Polypteridae</taxon>
        <taxon>Erpetoichthys</taxon>
    </lineage>
</organism>
<keyword evidence="15" id="KW-0180">Complement pathway</keyword>
<keyword evidence="9" id="KW-0677">Repeat</keyword>
<evidence type="ECO:0000256" key="23">
    <source>
        <dbReference type="PROSITE-ProRule" id="PRU00059"/>
    </source>
</evidence>
<evidence type="ECO:0000256" key="12">
    <source>
        <dbReference type="ARBA" id="ARBA00022825"/>
    </source>
</evidence>
<dbReference type="PANTHER" id="PTHR24255">
    <property type="entry name" value="COMPLEMENT COMPONENT 1, S SUBCOMPONENT-RELATED"/>
    <property type="match status" value="1"/>
</dbReference>
<evidence type="ECO:0000256" key="9">
    <source>
        <dbReference type="ARBA" id="ARBA00022737"/>
    </source>
</evidence>
<dbReference type="GO" id="GO:0006958">
    <property type="term" value="P:complement activation, classical pathway"/>
    <property type="evidence" value="ECO:0007669"/>
    <property type="project" value="UniProtKB-KW"/>
</dbReference>
<evidence type="ECO:0000256" key="3">
    <source>
        <dbReference type="ARBA" id="ARBA00022536"/>
    </source>
</evidence>
<feature type="binding site" evidence="22">
    <location>
        <position position="61"/>
    </location>
    <ligand>
        <name>Ca(2+)</name>
        <dbReference type="ChEBI" id="CHEBI:29108"/>
        <label>1</label>
    </ligand>
</feature>
<dbReference type="SUPFAM" id="SSF57196">
    <property type="entry name" value="EGF/Laminin"/>
    <property type="match status" value="1"/>
</dbReference>
<dbReference type="Gene3D" id="2.10.70.10">
    <property type="entry name" value="Complement Module, domain 1"/>
    <property type="match status" value="2"/>
</dbReference>
<feature type="binding site" evidence="22">
    <location>
        <position position="148"/>
    </location>
    <ligand>
        <name>Ca(2+)</name>
        <dbReference type="ChEBI" id="CHEBI:29108"/>
        <label>2</label>
    </ligand>
</feature>
<feature type="active site" description="Charge relay system" evidence="19">
    <location>
        <position position="616"/>
    </location>
</feature>
<feature type="modified residue" description="Phosphoserine; by CK2" evidence="21">
    <location>
        <position position="187"/>
    </location>
</feature>
<evidence type="ECO:0000313" key="30">
    <source>
        <dbReference type="Proteomes" id="UP000694620"/>
    </source>
</evidence>
<dbReference type="GeneID" id="114657950"/>
<dbReference type="InterPro" id="IPR001881">
    <property type="entry name" value="EGF-like_Ca-bd_dom"/>
</dbReference>
<dbReference type="InterPro" id="IPR018097">
    <property type="entry name" value="EGF_Ca-bd_CS"/>
</dbReference>
<dbReference type="PANTHER" id="PTHR24255:SF18">
    <property type="entry name" value="COMPLEMENT C1S SUBCOMPONENT"/>
    <property type="match status" value="1"/>
</dbReference>
<dbReference type="PROSITE" id="PS01187">
    <property type="entry name" value="EGF_CA"/>
    <property type="match status" value="1"/>
</dbReference>
<reference evidence="29" key="1">
    <citation type="submission" date="2021-06" db="EMBL/GenBank/DDBJ databases">
        <authorList>
            <consortium name="Wellcome Sanger Institute Data Sharing"/>
        </authorList>
    </citation>
    <scope>NUCLEOTIDE SEQUENCE [LARGE SCALE GENOMIC DNA]</scope>
</reference>
<dbReference type="Pfam" id="PF00084">
    <property type="entry name" value="Sushi"/>
    <property type="match status" value="2"/>
</dbReference>
<dbReference type="Pfam" id="PF00089">
    <property type="entry name" value="Trypsin"/>
    <property type="match status" value="1"/>
</dbReference>
<feature type="domain" description="Sushi" evidence="28">
    <location>
        <begin position="286"/>
        <end position="349"/>
    </location>
</feature>
<feature type="binding site" evidence="22">
    <location>
        <position position="232"/>
    </location>
    <ligand>
        <name>Ca(2+)</name>
        <dbReference type="ChEBI" id="CHEBI:29108"/>
        <label>3</label>
    </ligand>
</feature>
<dbReference type="InterPro" id="IPR043504">
    <property type="entry name" value="Peptidase_S1_PA_chymotrypsin"/>
</dbReference>
<dbReference type="GeneTree" id="ENSGT00940000157473"/>
<evidence type="ECO:0000259" key="28">
    <source>
        <dbReference type="PROSITE" id="PS50923"/>
    </source>
</evidence>
<feature type="modified residue" description="(3R)-3-hydroxyasparagine" evidence="21">
    <location>
        <position position="148"/>
    </location>
</feature>
<comment type="PTM">
    <text evidence="21">The iron and 2-oxoglutarate dependent 3-hydroxylation of aspartate and asparagine is (R) stereospecific within EGF domains.</text>
</comment>
<dbReference type="Gene3D" id="2.40.10.10">
    <property type="entry name" value="Trypsin-like serine proteases"/>
    <property type="match status" value="2"/>
</dbReference>
<feature type="domain" description="Peptidase S1" evidence="27">
    <location>
        <begin position="428"/>
        <end position="663"/>
    </location>
</feature>
<evidence type="ECO:0000259" key="26">
    <source>
        <dbReference type="PROSITE" id="PS01180"/>
    </source>
</evidence>
<dbReference type="PIRSF" id="PIRSF001155">
    <property type="entry name" value="C1r_C1s_MASP"/>
    <property type="match status" value="1"/>
</dbReference>
<dbReference type="AlphaFoldDB" id="A0A8C4S3E0"/>
<feature type="disulfide bond" evidence="20">
    <location>
        <begin position="580"/>
        <end position="603"/>
    </location>
</feature>
<dbReference type="GO" id="GO:0006508">
    <property type="term" value="P:proteolysis"/>
    <property type="evidence" value="ECO:0007669"/>
    <property type="project" value="UniProtKB-KW"/>
</dbReference>
<proteinExistence type="predicted"/>
<dbReference type="PROSITE" id="PS01180">
    <property type="entry name" value="CUB"/>
    <property type="match status" value="2"/>
</dbReference>
<evidence type="ECO:0000313" key="29">
    <source>
        <dbReference type="Ensembl" id="ENSECRP00000011066.1"/>
    </source>
</evidence>
<evidence type="ECO:0000259" key="27">
    <source>
        <dbReference type="PROSITE" id="PS50240"/>
    </source>
</evidence>
<dbReference type="InterPro" id="IPR009003">
    <property type="entry name" value="Peptidase_S1_PA"/>
</dbReference>
<dbReference type="SUPFAM" id="SSF57535">
    <property type="entry name" value="Complement control module/SCR domain"/>
    <property type="match status" value="2"/>
</dbReference>
<keyword evidence="16 20" id="KW-1015">Disulfide bond</keyword>
<reference evidence="29" key="2">
    <citation type="submission" date="2025-08" db="UniProtKB">
        <authorList>
            <consortium name="Ensembl"/>
        </authorList>
    </citation>
    <scope>IDENTIFICATION</scope>
</reference>
<keyword evidence="6" id="KW-0645">Protease</keyword>
<evidence type="ECO:0000256" key="24">
    <source>
        <dbReference type="PROSITE-ProRule" id="PRU00302"/>
    </source>
</evidence>
<dbReference type="FunFam" id="2.10.25.10:FF:000059">
    <property type="entry name" value="Mannan-binding lectin serine protease 1"/>
    <property type="match status" value="1"/>
</dbReference>
<dbReference type="CDD" id="cd00033">
    <property type="entry name" value="CCP"/>
    <property type="match status" value="2"/>
</dbReference>
<dbReference type="InterPro" id="IPR035914">
    <property type="entry name" value="Sperma_CUB_dom_sf"/>
</dbReference>
<dbReference type="Proteomes" id="UP000694620">
    <property type="component" value="Chromosome 9"/>
</dbReference>
<dbReference type="PROSITE" id="PS00010">
    <property type="entry name" value="ASX_HYDROXYL"/>
    <property type="match status" value="1"/>
</dbReference>
<dbReference type="InterPro" id="IPR033116">
    <property type="entry name" value="TRYPSIN_SER"/>
</dbReference>
<dbReference type="SUPFAM" id="SSF49854">
    <property type="entry name" value="Spermadhesin, CUB domain"/>
    <property type="match status" value="2"/>
</dbReference>
<sequence>MRFLLLLVLPLFVRGESPKMFGYVASPNFPQGYPENVDQSWELRVPSGFAIHLTLVHLDIEMSEGCSFDALNVSTDDELLATLCGEKDYEALRVEVNPKLQSQFGSLTLSFRSDYSNPKRHIGFSAYYTAVDIDECEETATCSHDCNNYIGGYYCSCQPEYFLQEDNSTCSVNCSGQIFTSLSGSVSSPILNGHYPENSACVYQLEVDEGFQLIIGFTGIFDIEGEDGNCIDQLRIRAKNQIFGPFCGKVAPQPIKTNSHVAEILFNTNGYGTNTGWTLDYKTNAKTCPNVVTANSVMKPDQKVYQYKDIVTVTCSKGFEIVKNGVTKFQFESKCQKNGEWSNVEICQAVECGEPNDMENAITDFNETTYKATVRYKCNDYYELSSNNTSDTFCSADGTWVTNGIESELPICIPVCGKSNLMSSVQRIFGGKKANEGNIPWQVFFMEPRGGGSLISDQWVLTAAHVAEAETLKMYAGRINTNGPEGVELHAAEKIIHPNYEIHSSKPQYNYDNDIALIKLDEKVKLGPQISPICLPKNKQSDELQNGKIGLIAGWGVTEERRLAQDLMYAEIPVENMDFCKSVKPKSSKVKPEKFIFTENMFCAGMSGTDSCQGDSGGAFAVPDMNTDDYHIEGIISWGIGCGSYGVYTKVANYLGWIEDTMLQNQD</sequence>
<evidence type="ECO:0000256" key="8">
    <source>
        <dbReference type="ARBA" id="ARBA00022729"/>
    </source>
</evidence>
<gene>
    <name evidence="29" type="primary">LOC114657950</name>
</gene>
<keyword evidence="18 21" id="KW-0379">Hydroxylation</keyword>
<feature type="binding site" evidence="22">
    <location>
        <position position="132"/>
    </location>
    <ligand>
        <name>Ca(2+)</name>
        <dbReference type="ChEBI" id="CHEBI:29108"/>
        <label>2</label>
    </ligand>
</feature>
<feature type="disulfide bond" evidence="20">
    <location>
        <begin position="66"/>
        <end position="84"/>
    </location>
</feature>
<keyword evidence="10" id="KW-0378">Hydrolase</keyword>
<dbReference type="PRINTS" id="PR00722">
    <property type="entry name" value="CHYMOTRYPSIN"/>
</dbReference>
<dbReference type="SUPFAM" id="SSF50494">
    <property type="entry name" value="Trypsin-like serine proteases"/>
    <property type="match status" value="1"/>
</dbReference>
<feature type="disulfide bond" evidence="20">
    <location>
        <begin position="612"/>
        <end position="642"/>
    </location>
</feature>
<keyword evidence="5 24" id="KW-0768">Sushi</keyword>
<dbReference type="Gene3D" id="2.10.25.10">
    <property type="entry name" value="Laminin"/>
    <property type="match status" value="1"/>
</dbReference>
<dbReference type="InterPro" id="IPR000436">
    <property type="entry name" value="Sushi_SCR_CCP_dom"/>
</dbReference>
<evidence type="ECO:0000256" key="18">
    <source>
        <dbReference type="ARBA" id="ARBA00023278"/>
    </source>
</evidence>
<dbReference type="CDD" id="cd00190">
    <property type="entry name" value="Tryp_SPc"/>
    <property type="match status" value="1"/>
</dbReference>
<name>A0A8C4S3E0_ERPCA</name>
<feature type="disulfide bond" evidence="20">
    <location>
        <begin position="136"/>
        <end position="146"/>
    </location>
</feature>
<dbReference type="CDD" id="cd00041">
    <property type="entry name" value="CUB"/>
    <property type="match status" value="2"/>
</dbReference>
<feature type="disulfide bond" description="Interchain (between heavy and light chains)" evidence="20">
    <location>
        <begin position="416"/>
        <end position="534"/>
    </location>
</feature>
<dbReference type="CDD" id="cd00054">
    <property type="entry name" value="EGF_CA"/>
    <property type="match status" value="1"/>
</dbReference>
<dbReference type="SMART" id="SM00042">
    <property type="entry name" value="CUB"/>
    <property type="match status" value="2"/>
</dbReference>
<accession>A0A8C4S3E0</accession>
<dbReference type="FunFam" id="2.60.120.290:FF:000012">
    <property type="entry name" value="mannan-binding lectin serine protease 1 isoform X1"/>
    <property type="match status" value="1"/>
</dbReference>
<feature type="disulfide bond" evidence="20">
    <location>
        <begin position="230"/>
        <end position="247"/>
    </location>
</feature>
<feature type="active site" description="Charge relay system" evidence="19">
    <location>
        <position position="465"/>
    </location>
</feature>
<feature type="domain" description="CUB" evidence="26">
    <location>
        <begin position="13"/>
        <end position="131"/>
    </location>
</feature>
<dbReference type="PROSITE" id="PS00135">
    <property type="entry name" value="TRYPSIN_SER"/>
    <property type="match status" value="1"/>
</dbReference>
<keyword evidence="30" id="KW-1185">Reference proteome</keyword>
<feature type="disulfide bond" evidence="20">
    <location>
        <begin position="378"/>
        <end position="412"/>
    </location>
</feature>
<evidence type="ECO:0000256" key="16">
    <source>
        <dbReference type="ARBA" id="ARBA00023157"/>
    </source>
</evidence>
<reference evidence="29" key="3">
    <citation type="submission" date="2025-09" db="UniProtKB">
        <authorList>
            <consortium name="Ensembl"/>
        </authorList>
    </citation>
    <scope>IDENTIFICATION</scope>
</reference>
<evidence type="ECO:0000256" key="1">
    <source>
        <dbReference type="ARBA" id="ARBA00004613"/>
    </source>
</evidence>
<feature type="disulfide bond" evidence="20">
    <location>
        <begin position="157"/>
        <end position="170"/>
    </location>
</feature>
<dbReference type="InterPro" id="IPR001314">
    <property type="entry name" value="Peptidase_S1A"/>
</dbReference>
<keyword evidence="12" id="KW-0720">Serine protease</keyword>
<dbReference type="InterPro" id="IPR000859">
    <property type="entry name" value="CUB_dom"/>
</dbReference>
<comment type="caution">
    <text evidence="24">Lacks conserved residue(s) required for the propagation of feature annotation.</text>
</comment>